<feature type="region of interest" description="Disordered" evidence="1">
    <location>
        <begin position="317"/>
        <end position="338"/>
    </location>
</feature>
<organism evidence="2 3">
    <name type="scientific">Aureobasidium melanogenum</name>
    <name type="common">Aureobasidium pullulans var. melanogenum</name>
    <dbReference type="NCBI Taxonomy" id="46634"/>
    <lineage>
        <taxon>Eukaryota</taxon>
        <taxon>Fungi</taxon>
        <taxon>Dikarya</taxon>
        <taxon>Ascomycota</taxon>
        <taxon>Pezizomycotina</taxon>
        <taxon>Dothideomycetes</taxon>
        <taxon>Dothideomycetidae</taxon>
        <taxon>Dothideales</taxon>
        <taxon>Saccotheciaceae</taxon>
        <taxon>Aureobasidium</taxon>
    </lineage>
</organism>
<proteinExistence type="predicted"/>
<name>A0A9P8GD13_AURME</name>
<evidence type="ECO:0000313" key="3">
    <source>
        <dbReference type="Proteomes" id="UP000767238"/>
    </source>
</evidence>
<evidence type="ECO:0008006" key="4">
    <source>
        <dbReference type="Google" id="ProtNLM"/>
    </source>
</evidence>
<reference evidence="2" key="2">
    <citation type="submission" date="2021-08" db="EMBL/GenBank/DDBJ databases">
        <authorList>
            <person name="Gostincar C."/>
            <person name="Sun X."/>
            <person name="Song Z."/>
            <person name="Gunde-Cimerman N."/>
        </authorList>
    </citation>
    <scope>NUCLEOTIDE SEQUENCE</scope>
    <source>
        <strain evidence="2">EXF-8016</strain>
    </source>
</reference>
<feature type="compositionally biased region" description="Low complexity" evidence="1">
    <location>
        <begin position="22"/>
        <end position="31"/>
    </location>
</feature>
<comment type="caution">
    <text evidence="2">The sequence shown here is derived from an EMBL/GenBank/DDBJ whole genome shotgun (WGS) entry which is preliminary data.</text>
</comment>
<reference evidence="2" key="1">
    <citation type="journal article" date="2021" name="J Fungi (Basel)">
        <title>Virulence traits and population genomics of the black yeast Aureobasidium melanogenum.</title>
        <authorList>
            <person name="Cernosa A."/>
            <person name="Sun X."/>
            <person name="Gostincar C."/>
            <person name="Fang C."/>
            <person name="Gunde-Cimerman N."/>
            <person name="Song Z."/>
        </authorList>
    </citation>
    <scope>NUCLEOTIDE SEQUENCE</scope>
    <source>
        <strain evidence="2">EXF-8016</strain>
    </source>
</reference>
<feature type="region of interest" description="Disordered" evidence="1">
    <location>
        <begin position="1"/>
        <end position="61"/>
    </location>
</feature>
<gene>
    <name evidence="2" type="ORF">KCV03_g8223</name>
</gene>
<evidence type="ECO:0000313" key="2">
    <source>
        <dbReference type="EMBL" id="KAH0215020.1"/>
    </source>
</evidence>
<protein>
    <recommendedName>
        <fullName evidence="4">F-box domain-containing protein</fullName>
    </recommendedName>
</protein>
<dbReference type="AlphaFoldDB" id="A0A9P8GD13"/>
<dbReference type="Proteomes" id="UP000767238">
    <property type="component" value="Unassembled WGS sequence"/>
</dbReference>
<dbReference type="OrthoDB" id="3886373at2759"/>
<accession>A0A9P8GD13</accession>
<feature type="non-terminal residue" evidence="2">
    <location>
        <position position="338"/>
    </location>
</feature>
<evidence type="ECO:0000256" key="1">
    <source>
        <dbReference type="SAM" id="MobiDB-lite"/>
    </source>
</evidence>
<feature type="compositionally biased region" description="Basic and acidic residues" evidence="1">
    <location>
        <begin position="8"/>
        <end position="21"/>
    </location>
</feature>
<dbReference type="EMBL" id="JAHFYH010000077">
    <property type="protein sequence ID" value="KAH0215020.1"/>
    <property type="molecule type" value="Genomic_DNA"/>
</dbReference>
<sequence>MPKKKKVEHQASAEHNTKDRSASTASSSRRIVSSDHVDDDARTKRAMKRAASKAKTTNSQQQTVSLLDLPLEILFMIFDHAACRDHLEDRYYTIQVVPEGDLRNNLVIHQPSLLMACSGLRTRLSPYFYSTCPFHVKIQMRSMMSSTGDALTLRQLEDRLPLPYQLNSVKFTIDIHDLSTEGFDFSVFVQIAELLFEEYRTKENEPELVQLDWWLESSDPVLQCNCVRTLFNTWLVRLLDEVLEKTATTAIQTSENFQTFSAQLTRWLEEERETDSRAYIIRDTLRELMYVTDDSYFGMGKTYVLDGYYDVCECVDSDDVDDDEDDEDGDGEEEEDKD</sequence>
<feature type="compositionally biased region" description="Basic and acidic residues" evidence="1">
    <location>
        <begin position="32"/>
        <end position="43"/>
    </location>
</feature>